<evidence type="ECO:0008006" key="3">
    <source>
        <dbReference type="Google" id="ProtNLM"/>
    </source>
</evidence>
<accession>A0A848IVI6</accession>
<comment type="caution">
    <text evidence="1">The sequence shown here is derived from an EMBL/GenBank/DDBJ whole genome shotgun (WGS) entry which is preliminary data.</text>
</comment>
<sequence length="155" mass="18062">MDATFKKMNLKDQKSVLILNSPESFEENINNLSRDIRVFRSISELDHVEFFISFVTKKQQIEEQTKVLIEKIYGDALVWFCYPKGSSKKYKCDFNRDTGWESLGKAGMEPVRMVAVDEDWSALRFRKVEFIKKMTRRESMAISKDGKGKTSGNNR</sequence>
<keyword evidence="2" id="KW-1185">Reference proteome</keyword>
<dbReference type="RefSeq" id="WP_169677926.1">
    <property type="nucleotide sequence ID" value="NZ_JABBNU010000002.1"/>
</dbReference>
<evidence type="ECO:0000313" key="1">
    <source>
        <dbReference type="EMBL" id="NMM47295.1"/>
    </source>
</evidence>
<dbReference type="AlphaFoldDB" id="A0A848IVI6"/>
<dbReference type="EMBL" id="JABBNU010000002">
    <property type="protein sequence ID" value="NMM47295.1"/>
    <property type="molecule type" value="Genomic_DNA"/>
</dbReference>
<dbReference type="Proteomes" id="UP000559010">
    <property type="component" value="Unassembled WGS sequence"/>
</dbReference>
<gene>
    <name evidence="1" type="ORF">HH304_02715</name>
</gene>
<proteinExistence type="predicted"/>
<protein>
    <recommendedName>
        <fullName evidence="3">DUF3052 family protein</fullName>
    </recommendedName>
</protein>
<reference evidence="1 2" key="1">
    <citation type="submission" date="2020-04" db="EMBL/GenBank/DDBJ databases">
        <title>Flammeovirgaceae bacterium KN852 isolated from deep sea.</title>
        <authorList>
            <person name="Zhang D.-C."/>
        </authorList>
    </citation>
    <scope>NUCLEOTIDE SEQUENCE [LARGE SCALE GENOMIC DNA]</scope>
    <source>
        <strain evidence="1 2">KN852</strain>
    </source>
</reference>
<name>A0A848IVI6_9BACT</name>
<evidence type="ECO:0000313" key="2">
    <source>
        <dbReference type="Proteomes" id="UP000559010"/>
    </source>
</evidence>
<organism evidence="1 2">
    <name type="scientific">Marinigracilibium pacificum</name>
    <dbReference type="NCBI Taxonomy" id="2729599"/>
    <lineage>
        <taxon>Bacteria</taxon>
        <taxon>Pseudomonadati</taxon>
        <taxon>Bacteroidota</taxon>
        <taxon>Cytophagia</taxon>
        <taxon>Cytophagales</taxon>
        <taxon>Flammeovirgaceae</taxon>
        <taxon>Marinigracilibium</taxon>
    </lineage>
</organism>